<dbReference type="Proteomes" id="UP001595833">
    <property type="component" value="Unassembled WGS sequence"/>
</dbReference>
<gene>
    <name evidence="3" type="ORF">ACFPFM_31870</name>
</gene>
<evidence type="ECO:0000313" key="3">
    <source>
        <dbReference type="EMBL" id="MFC5058335.1"/>
    </source>
</evidence>
<keyword evidence="2" id="KW-0812">Transmembrane</keyword>
<evidence type="ECO:0000313" key="4">
    <source>
        <dbReference type="Proteomes" id="UP001595833"/>
    </source>
</evidence>
<keyword evidence="2" id="KW-0472">Membrane</keyword>
<feature type="region of interest" description="Disordered" evidence="1">
    <location>
        <begin position="401"/>
        <end position="421"/>
    </location>
</feature>
<dbReference type="Pfam" id="PF19752">
    <property type="entry name" value="DUF6239"/>
    <property type="match status" value="1"/>
</dbReference>
<comment type="caution">
    <text evidence="3">The sequence shown here is derived from an EMBL/GenBank/DDBJ whole genome shotgun (WGS) entry which is preliminary data.</text>
</comment>
<evidence type="ECO:0000256" key="1">
    <source>
        <dbReference type="SAM" id="MobiDB-lite"/>
    </source>
</evidence>
<feature type="transmembrane region" description="Helical" evidence="2">
    <location>
        <begin position="12"/>
        <end position="33"/>
    </location>
</feature>
<dbReference type="InterPro" id="IPR046206">
    <property type="entry name" value="DUF6239"/>
</dbReference>
<proteinExistence type="predicted"/>
<feature type="transmembrane region" description="Helical" evidence="2">
    <location>
        <begin position="94"/>
        <end position="113"/>
    </location>
</feature>
<keyword evidence="4" id="KW-1185">Reference proteome</keyword>
<evidence type="ECO:0000256" key="2">
    <source>
        <dbReference type="SAM" id="Phobius"/>
    </source>
</evidence>
<feature type="transmembrane region" description="Helical" evidence="2">
    <location>
        <begin position="70"/>
        <end position="87"/>
    </location>
</feature>
<feature type="transmembrane region" description="Helical" evidence="2">
    <location>
        <begin position="45"/>
        <end position="64"/>
    </location>
</feature>
<accession>A0ABV9Y6P4</accession>
<keyword evidence="2" id="KW-1133">Transmembrane helix</keyword>
<sequence length="421" mass="42564">MHDHAPVGLPLGFTLLRLLLLGSATAVAAWALVRPFAPAAAGLPVRRAVTGAAAFGGIAVLLAARASWMPGPAAVALIALLVLPPVLRGEHPVLGRCVAAAAVLATAAAGAWFSGPPSSFAYVALMAAFTGVAWLALCPPAADVRLVGAALGLALLTGLGSVTIAGRLDAPAAGDPLLTRVALRGGPVDVLVVPHMPGWNLVHTGDADLLVGNAPTAMAPARPRPAASGRWALVWLPRGRGDLWLERAGERTTVVVDTGAGTWTGPDVRGPEGPDYASAVLAAKLAGARGDLPWPELTDADAAALRAEVAAIGGPFAIASDSSRRAAAAERVVREEAARLVVEVLPTARDVLVLGGEPRGDHLAPWLHPPDLSTPDGQRYARALADAFPGERPTGAGLAAWTGTSADPRAGGGSPARRVVG</sequence>
<dbReference type="EMBL" id="JBHSJB010000031">
    <property type="protein sequence ID" value="MFC5058335.1"/>
    <property type="molecule type" value="Genomic_DNA"/>
</dbReference>
<feature type="transmembrane region" description="Helical" evidence="2">
    <location>
        <begin position="144"/>
        <end position="166"/>
    </location>
</feature>
<reference evidence="4" key="1">
    <citation type="journal article" date="2019" name="Int. J. Syst. Evol. Microbiol.">
        <title>The Global Catalogue of Microorganisms (GCM) 10K type strain sequencing project: providing services to taxonomists for standard genome sequencing and annotation.</title>
        <authorList>
            <consortium name="The Broad Institute Genomics Platform"/>
            <consortium name="The Broad Institute Genome Sequencing Center for Infectious Disease"/>
            <person name="Wu L."/>
            <person name="Ma J."/>
        </authorList>
    </citation>
    <scope>NUCLEOTIDE SEQUENCE [LARGE SCALE GENOMIC DNA]</scope>
    <source>
        <strain evidence="4">KCTC 12848</strain>
    </source>
</reference>
<protein>
    <submittedName>
        <fullName evidence="3">DUF6239 family natural product biosynthesis protein</fullName>
    </submittedName>
</protein>
<dbReference type="RefSeq" id="WP_344037795.1">
    <property type="nucleotide sequence ID" value="NZ_BAAAKE010000008.1"/>
</dbReference>
<organism evidence="3 4">
    <name type="scientific">Saccharothrix xinjiangensis</name>
    <dbReference type="NCBI Taxonomy" id="204798"/>
    <lineage>
        <taxon>Bacteria</taxon>
        <taxon>Bacillati</taxon>
        <taxon>Actinomycetota</taxon>
        <taxon>Actinomycetes</taxon>
        <taxon>Pseudonocardiales</taxon>
        <taxon>Pseudonocardiaceae</taxon>
        <taxon>Saccharothrix</taxon>
    </lineage>
</organism>
<feature type="transmembrane region" description="Helical" evidence="2">
    <location>
        <begin position="119"/>
        <end position="137"/>
    </location>
</feature>
<name>A0ABV9Y6P4_9PSEU</name>